<sequence length="136" mass="15013">MPITVVPIRLHMRQLIGTAAAIPPGAEQALPGSLYVPMSDVTMVIDHNDGANDVLFAYLDPGEAKCQCQRRYVTLTAAGSVLPTARAWSFDSRWVRYSVSRTLELLHRVPCSLHTIRGIVYFAFSMVLSRATVPQL</sequence>
<evidence type="ECO:0000313" key="2">
    <source>
        <dbReference type="Proteomes" id="UP000001055"/>
    </source>
</evidence>
<dbReference type="EMBL" id="CH445329">
    <property type="protein sequence ID" value="EAT88704.1"/>
    <property type="molecule type" value="Genomic_DNA"/>
</dbReference>
<dbReference type="AlphaFoldDB" id="Q0UXL5"/>
<dbReference type="KEGG" id="pno:SNOG_03499"/>
<protein>
    <submittedName>
        <fullName evidence="1">Uncharacterized protein</fullName>
    </submittedName>
</protein>
<reference evidence="2" key="1">
    <citation type="journal article" date="2007" name="Plant Cell">
        <title>Dothideomycete-plant interactions illuminated by genome sequencing and EST analysis of the wheat pathogen Stagonospora nodorum.</title>
        <authorList>
            <person name="Hane J.K."/>
            <person name="Lowe R.G."/>
            <person name="Solomon P.S."/>
            <person name="Tan K.C."/>
            <person name="Schoch C.L."/>
            <person name="Spatafora J.W."/>
            <person name="Crous P.W."/>
            <person name="Kodira C."/>
            <person name="Birren B.W."/>
            <person name="Galagan J.E."/>
            <person name="Torriani S.F."/>
            <person name="McDonald B.A."/>
            <person name="Oliver R.P."/>
        </authorList>
    </citation>
    <scope>NUCLEOTIDE SEQUENCE [LARGE SCALE GENOMIC DNA]</scope>
    <source>
        <strain evidence="2">SN15 / ATCC MYA-4574 / FGSC 10173</strain>
    </source>
</reference>
<dbReference type="Proteomes" id="UP000001055">
    <property type="component" value="Unassembled WGS sequence"/>
</dbReference>
<proteinExistence type="predicted"/>
<organism evidence="1 2">
    <name type="scientific">Phaeosphaeria nodorum (strain SN15 / ATCC MYA-4574 / FGSC 10173)</name>
    <name type="common">Glume blotch fungus</name>
    <name type="synonym">Parastagonospora nodorum</name>
    <dbReference type="NCBI Taxonomy" id="321614"/>
    <lineage>
        <taxon>Eukaryota</taxon>
        <taxon>Fungi</taxon>
        <taxon>Dikarya</taxon>
        <taxon>Ascomycota</taxon>
        <taxon>Pezizomycotina</taxon>
        <taxon>Dothideomycetes</taxon>
        <taxon>Pleosporomycetidae</taxon>
        <taxon>Pleosporales</taxon>
        <taxon>Pleosporineae</taxon>
        <taxon>Phaeosphaeriaceae</taxon>
        <taxon>Parastagonospora</taxon>
    </lineage>
</organism>
<dbReference type="GeneID" id="5970923"/>
<dbReference type="InParanoid" id="Q0UXL5"/>
<dbReference type="RefSeq" id="XP_001794060.1">
    <property type="nucleotide sequence ID" value="XM_001794008.1"/>
</dbReference>
<name>Q0UXL5_PHANO</name>
<gene>
    <name evidence="1" type="ORF">SNOG_03499</name>
</gene>
<accession>Q0UXL5</accession>
<evidence type="ECO:0000313" key="1">
    <source>
        <dbReference type="EMBL" id="EAT88704.1"/>
    </source>
</evidence>